<keyword evidence="1" id="KW-1133">Transmembrane helix</keyword>
<name>A0A5J4PJB7_9EUKA</name>
<sequence length="31" mass="3471">MAQFVYDEKSELFVVLIYFGLNVPYAGATGQ</sequence>
<comment type="caution">
    <text evidence="2">The sequence shown here is derived from an EMBL/GenBank/DDBJ whole genome shotgun (WGS) entry which is preliminary data.</text>
</comment>
<dbReference type="Proteomes" id="UP000324800">
    <property type="component" value="Unassembled WGS sequence"/>
</dbReference>
<evidence type="ECO:0000313" key="3">
    <source>
        <dbReference type="Proteomes" id="UP000324800"/>
    </source>
</evidence>
<proteinExistence type="predicted"/>
<protein>
    <submittedName>
        <fullName evidence="2">Uncharacterized protein</fullName>
    </submittedName>
</protein>
<evidence type="ECO:0000313" key="2">
    <source>
        <dbReference type="EMBL" id="KAA6308533.1"/>
    </source>
</evidence>
<feature type="non-terminal residue" evidence="2">
    <location>
        <position position="31"/>
    </location>
</feature>
<keyword evidence="1" id="KW-0812">Transmembrane</keyword>
<accession>A0A5J4PJB7</accession>
<feature type="transmembrane region" description="Helical" evidence="1">
    <location>
        <begin position="12"/>
        <end position="28"/>
    </location>
</feature>
<dbReference type="EMBL" id="SNRW01050798">
    <property type="protein sequence ID" value="KAA6308533.1"/>
    <property type="molecule type" value="Genomic_DNA"/>
</dbReference>
<organism evidence="2 3">
    <name type="scientific">Streblomastix strix</name>
    <dbReference type="NCBI Taxonomy" id="222440"/>
    <lineage>
        <taxon>Eukaryota</taxon>
        <taxon>Metamonada</taxon>
        <taxon>Preaxostyla</taxon>
        <taxon>Oxymonadida</taxon>
        <taxon>Streblomastigidae</taxon>
        <taxon>Streblomastix</taxon>
    </lineage>
</organism>
<evidence type="ECO:0000256" key="1">
    <source>
        <dbReference type="SAM" id="Phobius"/>
    </source>
</evidence>
<dbReference type="AlphaFoldDB" id="A0A5J4PJB7"/>
<reference evidence="2 3" key="1">
    <citation type="submission" date="2019-03" db="EMBL/GenBank/DDBJ databases">
        <title>Single cell metagenomics reveals metabolic interactions within the superorganism composed of flagellate Streblomastix strix and complex community of Bacteroidetes bacteria on its surface.</title>
        <authorList>
            <person name="Treitli S.C."/>
            <person name="Kolisko M."/>
            <person name="Husnik F."/>
            <person name="Keeling P."/>
            <person name="Hampl V."/>
        </authorList>
    </citation>
    <scope>NUCLEOTIDE SEQUENCE [LARGE SCALE GENOMIC DNA]</scope>
    <source>
        <strain evidence="2">ST1C</strain>
    </source>
</reference>
<keyword evidence="1" id="KW-0472">Membrane</keyword>
<gene>
    <name evidence="2" type="ORF">EZS28_056670</name>
</gene>